<dbReference type="Proteomes" id="UP001500729">
    <property type="component" value="Unassembled WGS sequence"/>
</dbReference>
<reference evidence="5" key="1">
    <citation type="journal article" date="2019" name="Int. J. Syst. Evol. Microbiol.">
        <title>The Global Catalogue of Microorganisms (GCM) 10K type strain sequencing project: providing services to taxonomists for standard genome sequencing and annotation.</title>
        <authorList>
            <consortium name="The Broad Institute Genomics Platform"/>
            <consortium name="The Broad Institute Genome Sequencing Center for Infectious Disease"/>
            <person name="Wu L."/>
            <person name="Ma J."/>
        </authorList>
    </citation>
    <scope>NUCLEOTIDE SEQUENCE [LARGE SCALE GENOMIC DNA]</scope>
    <source>
        <strain evidence="5">JCM 10303</strain>
    </source>
</reference>
<comment type="caution">
    <text evidence="4">The sequence shown here is derived from an EMBL/GenBank/DDBJ whole genome shotgun (WGS) entry which is preliminary data.</text>
</comment>
<comment type="similarity">
    <text evidence="1">Belongs to the EamA transporter family.</text>
</comment>
<feature type="transmembrane region" description="Helical" evidence="2">
    <location>
        <begin position="208"/>
        <end position="228"/>
    </location>
</feature>
<dbReference type="InterPro" id="IPR000620">
    <property type="entry name" value="EamA_dom"/>
</dbReference>
<feature type="transmembrane region" description="Helical" evidence="2">
    <location>
        <begin position="264"/>
        <end position="281"/>
    </location>
</feature>
<evidence type="ECO:0000313" key="5">
    <source>
        <dbReference type="Proteomes" id="UP001500729"/>
    </source>
</evidence>
<organism evidence="4 5">
    <name type="scientific">Saccharopolyspora erythraea</name>
    <name type="common">Streptomyces erythraeus</name>
    <dbReference type="NCBI Taxonomy" id="1836"/>
    <lineage>
        <taxon>Bacteria</taxon>
        <taxon>Bacillati</taxon>
        <taxon>Actinomycetota</taxon>
        <taxon>Actinomycetes</taxon>
        <taxon>Pseudonocardiales</taxon>
        <taxon>Pseudonocardiaceae</taxon>
        <taxon>Saccharopolyspora</taxon>
    </lineage>
</organism>
<evidence type="ECO:0000256" key="1">
    <source>
        <dbReference type="ARBA" id="ARBA00007362"/>
    </source>
</evidence>
<dbReference type="RefSeq" id="WP_009949127.1">
    <property type="nucleotide sequence ID" value="NZ_BAAAGS010000019.1"/>
</dbReference>
<keyword evidence="2" id="KW-0812">Transmembrane</keyword>
<evidence type="ECO:0000313" key="4">
    <source>
        <dbReference type="EMBL" id="GAA0530291.1"/>
    </source>
</evidence>
<feature type="transmembrane region" description="Helical" evidence="2">
    <location>
        <begin position="6"/>
        <end position="24"/>
    </location>
</feature>
<dbReference type="SUPFAM" id="SSF103481">
    <property type="entry name" value="Multidrug resistance efflux transporter EmrE"/>
    <property type="match status" value="2"/>
</dbReference>
<feature type="transmembrane region" description="Helical" evidence="2">
    <location>
        <begin position="31"/>
        <end position="53"/>
    </location>
</feature>
<keyword evidence="2" id="KW-0472">Membrane</keyword>
<sequence>MGEVLALLSALCFGSTHFLGGLLARRADSAAVALVAQAGGTVLVLGAAPWVAATEVSPAALLWGSLSGVGTGVGVVFLYRAMSAGAFSVVAPLSDVAAVALPVLVGVALLGDRPEALTWCGIAAAAPALWLVSRSDSDGGGGGASRIAAGVRDALVAGGGFALQFIALAQVDPAAGLWPVVASRAASVLAILPLVLRRPVRLRLRPAVACGAVAAGALGSLAIVLFTLAAREQLLSVAVVLTALYPAIPVLLGLVVLGERLTRARLAGLLCAASAVALISLP</sequence>
<dbReference type="EMBL" id="BAAAGS010000019">
    <property type="protein sequence ID" value="GAA0530291.1"/>
    <property type="molecule type" value="Genomic_DNA"/>
</dbReference>
<keyword evidence="5" id="KW-1185">Reference proteome</keyword>
<protein>
    <submittedName>
        <fullName evidence="4">DMT family transporter</fullName>
    </submittedName>
</protein>
<keyword evidence="2" id="KW-1133">Transmembrane helix</keyword>
<proteinExistence type="inferred from homology"/>
<evidence type="ECO:0000256" key="2">
    <source>
        <dbReference type="SAM" id="Phobius"/>
    </source>
</evidence>
<feature type="transmembrane region" description="Helical" evidence="2">
    <location>
        <begin position="177"/>
        <end position="196"/>
    </location>
</feature>
<feature type="transmembrane region" description="Helical" evidence="2">
    <location>
        <begin position="86"/>
        <end position="110"/>
    </location>
</feature>
<name>A0ABP3N157_SACER</name>
<feature type="transmembrane region" description="Helical" evidence="2">
    <location>
        <begin position="234"/>
        <end position="257"/>
    </location>
</feature>
<dbReference type="Pfam" id="PF00892">
    <property type="entry name" value="EamA"/>
    <property type="match status" value="2"/>
</dbReference>
<accession>A0ABP3N157</accession>
<feature type="transmembrane region" description="Helical" evidence="2">
    <location>
        <begin position="59"/>
        <end position="79"/>
    </location>
</feature>
<dbReference type="InterPro" id="IPR037185">
    <property type="entry name" value="EmrE-like"/>
</dbReference>
<gene>
    <name evidence="4" type="ORF">GCM10009533_31890</name>
</gene>
<feature type="domain" description="EamA" evidence="3">
    <location>
        <begin position="154"/>
        <end position="280"/>
    </location>
</feature>
<feature type="domain" description="EamA" evidence="3">
    <location>
        <begin position="2"/>
        <end position="133"/>
    </location>
</feature>
<evidence type="ECO:0000259" key="3">
    <source>
        <dbReference type="Pfam" id="PF00892"/>
    </source>
</evidence>